<evidence type="ECO:0000313" key="4">
    <source>
        <dbReference type="Proteomes" id="UP000050326"/>
    </source>
</evidence>
<dbReference type="Pfam" id="PF08757">
    <property type="entry name" value="CotH"/>
    <property type="match status" value="1"/>
</dbReference>
<reference evidence="3 4" key="1">
    <citation type="submission" date="2015-09" db="EMBL/GenBank/DDBJ databases">
        <title>Genome sequence of Oxobacter pfennigii DSM 3222.</title>
        <authorList>
            <person name="Poehlein A."/>
            <person name="Bengelsdorf F.R."/>
            <person name="Schiel-Bengelsdorf B."/>
            <person name="Duerre P."/>
            <person name="Daniel R."/>
        </authorList>
    </citation>
    <scope>NUCLEOTIDE SEQUENCE [LARGE SCALE GENOMIC DNA]</scope>
    <source>
        <strain evidence="3 4">DSM 3222</strain>
    </source>
</reference>
<evidence type="ECO:0000313" key="3">
    <source>
        <dbReference type="EMBL" id="KPU43794.1"/>
    </source>
</evidence>
<comment type="caution">
    <text evidence="3">The sequence shown here is derived from an EMBL/GenBank/DDBJ whole genome shotgun (WGS) entry which is preliminary data.</text>
</comment>
<gene>
    <name evidence="3" type="primary">cotH</name>
    <name evidence="3" type="ORF">OXPF_26540</name>
</gene>
<dbReference type="AlphaFoldDB" id="A0A0P8W7Q1"/>
<dbReference type="PATRIC" id="fig|36849.3.peg.2808"/>
<dbReference type="EMBL" id="LKET01000035">
    <property type="protein sequence ID" value="KPU43794.1"/>
    <property type="molecule type" value="Genomic_DNA"/>
</dbReference>
<dbReference type="STRING" id="36849.OXPF_26540"/>
<protein>
    <submittedName>
        <fullName evidence="3">Inner spore coat protein H</fullName>
    </submittedName>
</protein>
<feature type="chain" id="PRO_5039075551" evidence="2">
    <location>
        <begin position="26"/>
        <end position="589"/>
    </location>
</feature>
<evidence type="ECO:0000256" key="2">
    <source>
        <dbReference type="SAM" id="SignalP"/>
    </source>
</evidence>
<dbReference type="PANTHER" id="PTHR40050">
    <property type="entry name" value="INNER SPORE COAT PROTEIN H"/>
    <property type="match status" value="1"/>
</dbReference>
<dbReference type="PROSITE" id="PS51257">
    <property type="entry name" value="PROKAR_LIPOPROTEIN"/>
    <property type="match status" value="1"/>
</dbReference>
<sequence>MKRKKMPAFFVIILIASMLMSSCSAGDAPSASASSQTVSSSDSTFGANANTLYASEIDKTSIMTFEIAVDEASWQTMLDNAIDEEYISADITINGTIIKNVGIRPKGNSSLSSISRDETTDRYSFKIKFDEYVDGQTWMGLDKIVINSNFSDATSMKEYLSYDIMSYIGVNAPLFAYADISVNGEAWGFYLAVEDVDSGYLDRVYGGEGELYKPDNDNGMGGGQGLGMPGQNPQGGSPSSLNGESGGQAAPDTFQPRERDNMPGQGGGMRGMAQNGVSLEYTDDNVSSYSAIFENAETKTDENDHQRIITALKNLSDGTDLDTYVNVDAVLRYFAAHTVVVNLDSYISNMGHNYYLYENNGQISILPWDYNLAFGGFQSGNASDVVNFPIDNPVSGVSMENRPLLSKLLEVPEYLEKYHVYLQEILDGYFNNGKFEKKVEEINEMISDYIKNDPSAFYTYEEYQNAITELKKLGALRAESIQGQLDGTIPSMTNGQQADPDKLIDASSVNLTALGSQGGMGSRQNSGFSILDGVDMDTMRSAMEIIQSVKGGALTDERKKALYDLGLSDEQIAQMLGMAQREDTGQRGW</sequence>
<feature type="region of interest" description="Disordered" evidence="1">
    <location>
        <begin position="212"/>
        <end position="273"/>
    </location>
</feature>
<keyword evidence="2" id="KW-0732">Signal</keyword>
<accession>A0A0P8W7Q1</accession>
<keyword evidence="3" id="KW-0946">Virion</keyword>
<evidence type="ECO:0000256" key="1">
    <source>
        <dbReference type="SAM" id="MobiDB-lite"/>
    </source>
</evidence>
<keyword evidence="3" id="KW-0167">Capsid protein</keyword>
<name>A0A0P8W7Q1_9CLOT</name>
<organism evidence="3 4">
    <name type="scientific">Oxobacter pfennigii</name>
    <dbReference type="NCBI Taxonomy" id="36849"/>
    <lineage>
        <taxon>Bacteria</taxon>
        <taxon>Bacillati</taxon>
        <taxon>Bacillota</taxon>
        <taxon>Clostridia</taxon>
        <taxon>Eubacteriales</taxon>
        <taxon>Clostridiaceae</taxon>
        <taxon>Oxobacter</taxon>
    </lineage>
</organism>
<proteinExistence type="predicted"/>
<dbReference type="Proteomes" id="UP000050326">
    <property type="component" value="Unassembled WGS sequence"/>
</dbReference>
<dbReference type="PANTHER" id="PTHR40050:SF1">
    <property type="entry name" value="INNER SPORE COAT PROTEIN H"/>
    <property type="match status" value="1"/>
</dbReference>
<feature type="compositionally biased region" description="Gly residues" evidence="1">
    <location>
        <begin position="219"/>
        <end position="228"/>
    </location>
</feature>
<dbReference type="InterPro" id="IPR014867">
    <property type="entry name" value="Spore_coat_CotH_CotH2/3/7"/>
</dbReference>
<keyword evidence="4" id="KW-1185">Reference proteome</keyword>
<feature type="signal peptide" evidence="2">
    <location>
        <begin position="1"/>
        <end position="25"/>
    </location>
</feature>